<comment type="caution">
    <text evidence="3">The sequence shown here is derived from an EMBL/GenBank/DDBJ whole genome shotgun (WGS) entry which is preliminary data.</text>
</comment>
<feature type="transmembrane region" description="Helical" evidence="2">
    <location>
        <begin position="256"/>
        <end position="278"/>
    </location>
</feature>
<feature type="compositionally biased region" description="Polar residues" evidence="1">
    <location>
        <begin position="412"/>
        <end position="424"/>
    </location>
</feature>
<feature type="compositionally biased region" description="Polar residues" evidence="1">
    <location>
        <begin position="55"/>
        <end position="65"/>
    </location>
</feature>
<feature type="compositionally biased region" description="Low complexity" evidence="1">
    <location>
        <begin position="26"/>
        <end position="35"/>
    </location>
</feature>
<keyword evidence="2" id="KW-1133">Transmembrane helix</keyword>
<dbReference type="OrthoDB" id="2538059at2759"/>
<keyword evidence="2" id="KW-0812">Transmembrane</keyword>
<keyword evidence="2" id="KW-0472">Membrane</keyword>
<dbReference type="AlphaFoldDB" id="A0A2S5B295"/>
<feature type="transmembrane region" description="Helical" evidence="2">
    <location>
        <begin position="284"/>
        <end position="305"/>
    </location>
</feature>
<evidence type="ECO:0000313" key="4">
    <source>
        <dbReference type="Proteomes" id="UP000237144"/>
    </source>
</evidence>
<dbReference type="EMBL" id="PJQD01000096">
    <property type="protein sequence ID" value="POY70890.1"/>
    <property type="molecule type" value="Genomic_DNA"/>
</dbReference>
<evidence type="ECO:0000256" key="2">
    <source>
        <dbReference type="SAM" id="Phobius"/>
    </source>
</evidence>
<feature type="region of interest" description="Disordered" evidence="1">
    <location>
        <begin position="337"/>
        <end position="359"/>
    </location>
</feature>
<accession>A0A2S5B295</accession>
<gene>
    <name evidence="3" type="ORF">BMF94_6067</name>
</gene>
<protein>
    <submittedName>
        <fullName evidence="3">Uncharacterized protein</fullName>
    </submittedName>
</protein>
<organism evidence="3 4">
    <name type="scientific">Rhodotorula taiwanensis</name>
    <dbReference type="NCBI Taxonomy" id="741276"/>
    <lineage>
        <taxon>Eukaryota</taxon>
        <taxon>Fungi</taxon>
        <taxon>Dikarya</taxon>
        <taxon>Basidiomycota</taxon>
        <taxon>Pucciniomycotina</taxon>
        <taxon>Microbotryomycetes</taxon>
        <taxon>Sporidiobolales</taxon>
        <taxon>Sporidiobolaceae</taxon>
        <taxon>Rhodotorula</taxon>
    </lineage>
</organism>
<feature type="region of interest" description="Disordered" evidence="1">
    <location>
        <begin position="24"/>
        <end position="81"/>
    </location>
</feature>
<feature type="region of interest" description="Disordered" evidence="1">
    <location>
        <begin position="412"/>
        <end position="446"/>
    </location>
</feature>
<reference evidence="3 4" key="1">
    <citation type="journal article" date="2018" name="Front. Microbiol.">
        <title>Prospects for Fungal Bioremediation of Acidic Radioactive Waste Sites: Characterization and Genome Sequence of Rhodotorula taiwanensis MD1149.</title>
        <authorList>
            <person name="Tkavc R."/>
            <person name="Matrosova V.Y."/>
            <person name="Grichenko O.E."/>
            <person name="Gostincar C."/>
            <person name="Volpe R.P."/>
            <person name="Klimenkova P."/>
            <person name="Gaidamakova E.K."/>
            <person name="Zhou C.E."/>
            <person name="Stewart B.J."/>
            <person name="Lyman M.G."/>
            <person name="Malfatti S.A."/>
            <person name="Rubinfeld B."/>
            <person name="Courtot M."/>
            <person name="Singh J."/>
            <person name="Dalgard C.L."/>
            <person name="Hamilton T."/>
            <person name="Frey K.G."/>
            <person name="Gunde-Cimerman N."/>
            <person name="Dugan L."/>
            <person name="Daly M.J."/>
        </authorList>
    </citation>
    <scope>NUCLEOTIDE SEQUENCE [LARGE SCALE GENOMIC DNA]</scope>
    <source>
        <strain evidence="3 4">MD1149</strain>
    </source>
</reference>
<evidence type="ECO:0000313" key="3">
    <source>
        <dbReference type="EMBL" id="POY70890.1"/>
    </source>
</evidence>
<sequence length="446" mass="49469">MFYHRPSITPSWCPRIYPVREPSFAPPVSSDRTSPPTSPRPRARSLATLGEAPATTENNAGSATTPAPVREAPPPVYYPGPAQRRLSAAARGIDDSVPRGHIASINTARTSTCVVRWLKHPAAPEAMRPRDEVRKRGFRQDWRSWIRLPLIWRALKQEPEVLWNGWPVEFGGQTRVPWEAEMLREAEEGATANDGQILPPSFSPHPLGAMSITEGVALSRLSSTASVVKHPLEAQYRRRIAELNTLIAESLSLTRIWLALIELMDIIWLVCLIIAIGVEKGQQKGFILGVEVGLVLVILLNGLAINGVRMRRWTLAQGLRARTRDWSPLPITSSTNSGLMRNYLDGDASDRDRTDSMQPKEGPVLRWRLRETEGGYWLGYRPIIRCELVVPASYAYSFATIDHLPVLAHADSQSPRESTSTTEALPSVEEGVPARGPEPPSYDQAV</sequence>
<evidence type="ECO:0000256" key="1">
    <source>
        <dbReference type="SAM" id="MobiDB-lite"/>
    </source>
</evidence>
<name>A0A2S5B295_9BASI</name>
<proteinExistence type="predicted"/>
<keyword evidence="4" id="KW-1185">Reference proteome</keyword>
<dbReference type="Proteomes" id="UP000237144">
    <property type="component" value="Unassembled WGS sequence"/>
</dbReference>